<dbReference type="EMBL" id="BARW01043087">
    <property type="protein sequence ID" value="GAJ17686.1"/>
    <property type="molecule type" value="Genomic_DNA"/>
</dbReference>
<proteinExistence type="predicted"/>
<comment type="caution">
    <text evidence="1">The sequence shown here is derived from an EMBL/GenBank/DDBJ whole genome shotgun (WGS) entry which is preliminary data.</text>
</comment>
<name>X1VN88_9ZZZZ</name>
<organism evidence="1">
    <name type="scientific">marine sediment metagenome</name>
    <dbReference type="NCBI Taxonomy" id="412755"/>
    <lineage>
        <taxon>unclassified sequences</taxon>
        <taxon>metagenomes</taxon>
        <taxon>ecological metagenomes</taxon>
    </lineage>
</organism>
<sequence>VTLVYSYIKTLLMPLYKNLLEKEILGGGFFAVFSTN</sequence>
<protein>
    <submittedName>
        <fullName evidence="1">Uncharacterized protein</fullName>
    </submittedName>
</protein>
<evidence type="ECO:0000313" key="1">
    <source>
        <dbReference type="EMBL" id="GAJ17686.1"/>
    </source>
</evidence>
<feature type="non-terminal residue" evidence="1">
    <location>
        <position position="1"/>
    </location>
</feature>
<reference evidence="1" key="1">
    <citation type="journal article" date="2014" name="Front. Microbiol.">
        <title>High frequency of phylogenetically diverse reductive dehalogenase-homologous genes in deep subseafloor sedimentary metagenomes.</title>
        <authorList>
            <person name="Kawai M."/>
            <person name="Futagami T."/>
            <person name="Toyoda A."/>
            <person name="Takaki Y."/>
            <person name="Nishi S."/>
            <person name="Hori S."/>
            <person name="Arai W."/>
            <person name="Tsubouchi T."/>
            <person name="Morono Y."/>
            <person name="Uchiyama I."/>
            <person name="Ito T."/>
            <person name="Fujiyama A."/>
            <person name="Inagaki F."/>
            <person name="Takami H."/>
        </authorList>
    </citation>
    <scope>NUCLEOTIDE SEQUENCE</scope>
    <source>
        <strain evidence="1">Expedition CK06-06</strain>
    </source>
</reference>
<accession>X1VN88</accession>
<gene>
    <name evidence="1" type="ORF">S12H4_63381</name>
</gene>
<dbReference type="AlphaFoldDB" id="X1VN88"/>